<comment type="caution">
    <text evidence="2">The sequence shown here is derived from an EMBL/GenBank/DDBJ whole genome shotgun (WGS) entry which is preliminary data.</text>
</comment>
<feature type="transmembrane region" description="Helical" evidence="1">
    <location>
        <begin position="104"/>
        <end position="124"/>
    </location>
</feature>
<organism evidence="2 3">
    <name type="scientific">Rathayibacter rathayi</name>
    <name type="common">Corynebacterium rathayi</name>
    <dbReference type="NCBI Taxonomy" id="33887"/>
    <lineage>
        <taxon>Bacteria</taxon>
        <taxon>Bacillati</taxon>
        <taxon>Actinomycetota</taxon>
        <taxon>Actinomycetes</taxon>
        <taxon>Micrococcales</taxon>
        <taxon>Microbacteriaceae</taxon>
        <taxon>Rathayibacter</taxon>
    </lineage>
</organism>
<keyword evidence="1" id="KW-0812">Transmembrane</keyword>
<keyword evidence="1" id="KW-0472">Membrane</keyword>
<feature type="transmembrane region" description="Helical" evidence="1">
    <location>
        <begin position="73"/>
        <end position="98"/>
    </location>
</feature>
<protein>
    <recommendedName>
        <fullName evidence="4">DUF2335 domain-containing protein</fullName>
    </recommendedName>
</protein>
<evidence type="ECO:0000313" key="3">
    <source>
        <dbReference type="Proteomes" id="UP000237881"/>
    </source>
</evidence>
<gene>
    <name evidence="2" type="ORF">C5C04_00825</name>
</gene>
<name>A0ABD6WCW3_RATRA</name>
<proteinExistence type="predicted"/>
<dbReference type="Proteomes" id="UP000237881">
    <property type="component" value="Unassembled WGS sequence"/>
</dbReference>
<evidence type="ECO:0000313" key="2">
    <source>
        <dbReference type="EMBL" id="PPF16357.1"/>
    </source>
</evidence>
<dbReference type="EMBL" id="PSUL01000001">
    <property type="protein sequence ID" value="PPF16357.1"/>
    <property type="molecule type" value="Genomic_DNA"/>
</dbReference>
<keyword evidence="1" id="KW-1133">Transmembrane helix</keyword>
<evidence type="ECO:0000256" key="1">
    <source>
        <dbReference type="SAM" id="Phobius"/>
    </source>
</evidence>
<reference evidence="2 3" key="1">
    <citation type="submission" date="2018-02" db="EMBL/GenBank/DDBJ databases">
        <title>Bacteriophage NCPPB3778 and a type I-E CRISPR drive the evolution of the US Biological Select Agent, Rathayibacter toxicus.</title>
        <authorList>
            <person name="Davis E.W.II."/>
            <person name="Tabima J.F."/>
            <person name="Weisberg A.J."/>
            <person name="Lopes L.D."/>
            <person name="Wiseman M.S."/>
            <person name="Wiseman M.S."/>
            <person name="Pupko T."/>
            <person name="Belcher M.S."/>
            <person name="Sechler A.J."/>
            <person name="Tancos M.A."/>
            <person name="Schroeder B.K."/>
            <person name="Murray T.D."/>
            <person name="Luster D.G."/>
            <person name="Schneider W.L."/>
            <person name="Rogers E."/>
            <person name="Andreote F.D."/>
            <person name="Grunwald N.J."/>
            <person name="Putnam M.L."/>
            <person name="Chang J.H."/>
        </authorList>
    </citation>
    <scope>NUCLEOTIDE SEQUENCE [LARGE SCALE GENOMIC DNA]</scope>
    <source>
        <strain evidence="2 3">AY1I9</strain>
    </source>
</reference>
<evidence type="ECO:0008006" key="4">
    <source>
        <dbReference type="Google" id="ProtNLM"/>
    </source>
</evidence>
<sequence length="127" mass="13074">MFEAELEEESELSGTVGAIAQSESFREPLPPVSMIEAYERVVPGSASKVINAFVANKHARAGPLTRLTRTESVGVIVGTIGSQVLMIGGLGTGVALILSGYSATSLWGFLPAAISATALVVSAIRGN</sequence>
<accession>A0ABD6WCW3</accession>
<dbReference type="AlphaFoldDB" id="A0ABD6WCW3"/>